<dbReference type="InterPro" id="IPR013563">
    <property type="entry name" value="Oligopep_ABC_C"/>
</dbReference>
<dbReference type="InterPro" id="IPR050388">
    <property type="entry name" value="ABC_Ni/Peptide_Import"/>
</dbReference>
<comment type="caution">
    <text evidence="9">The sequence shown here is derived from an EMBL/GenBank/DDBJ whole genome shotgun (WGS) entry which is preliminary data.</text>
</comment>
<evidence type="ECO:0000256" key="1">
    <source>
        <dbReference type="ARBA" id="ARBA00004202"/>
    </source>
</evidence>
<organism evidence="9 10">
    <name type="scientific">Microbacterium marinilacus</name>
    <dbReference type="NCBI Taxonomy" id="415209"/>
    <lineage>
        <taxon>Bacteria</taxon>
        <taxon>Bacillati</taxon>
        <taxon>Actinomycetota</taxon>
        <taxon>Actinomycetes</taxon>
        <taxon>Micrococcales</taxon>
        <taxon>Microbacteriaceae</taxon>
        <taxon>Microbacterium</taxon>
    </lineage>
</organism>
<keyword evidence="10" id="KW-1185">Reference proteome</keyword>
<dbReference type="NCBIfam" id="NF007739">
    <property type="entry name" value="PRK10419.1"/>
    <property type="match status" value="2"/>
</dbReference>
<dbReference type="PROSITE" id="PS00211">
    <property type="entry name" value="ABC_TRANSPORTER_1"/>
    <property type="match status" value="2"/>
</dbReference>
<sequence>MTILKTSAERPADGATASAPVLSVSDLRVTFSRRGELVHAVKGLSYDVHAGRTLAIIGESGSGKSVGVRALMGLLPPSAEVTGSARLDGTDGAIELVGLDDRAMRRIRGNDVSMVFQDPARSLNPTMSVGAQITEALRMHLTMDRKAAATRAVELLELVRLPDPARRFHEYPHQLSGGMRQRVMIAIALAADPKVLIADEATTALDVTTQARIMELLCDLQDRLGMAIILISHDLALAARYADDVLVMRGGSVIEHVAPEQLFDAGREPYTKELLGAFATLPSERRAAALASDRPGAAQSPDAAEPLLSVRGLVQEYVSRGPGNVKNGVLRAVDDVSFDLMPGRTLGIVGETGSGKSTIARAVAQLEPPKSGTVRFDGQEIVGLKRRRLNAVYANMQMVYQDPFGSLNPRWRVSDVIAEPLLGHTDMTEKQRAERVDELLDLVGLAPETYRQRRPFEMSGGQAQRVAIARAVALEPALVICDEATSSLDVLIQAQILGLLVRLQRELGVAYLFIGHDLNIVRYISDDVCVMRRGVLVESGPVEQIFSDPQHEYTRELIAAVPDPDPAKVASRRRPPSAR</sequence>
<evidence type="ECO:0000256" key="4">
    <source>
        <dbReference type="ARBA" id="ARBA00022475"/>
    </source>
</evidence>
<dbReference type="GO" id="GO:0005524">
    <property type="term" value="F:ATP binding"/>
    <property type="evidence" value="ECO:0007669"/>
    <property type="project" value="UniProtKB-KW"/>
</dbReference>
<dbReference type="SUPFAM" id="SSF52540">
    <property type="entry name" value="P-loop containing nucleoside triphosphate hydrolases"/>
    <property type="match status" value="2"/>
</dbReference>
<keyword evidence="6 9" id="KW-0067">ATP-binding</keyword>
<dbReference type="SMART" id="SM00382">
    <property type="entry name" value="AAA"/>
    <property type="match status" value="2"/>
</dbReference>
<dbReference type="RefSeq" id="WP_221857357.1">
    <property type="nucleotide sequence ID" value="NZ_BAAAYV010000012.1"/>
</dbReference>
<dbReference type="Pfam" id="PF08352">
    <property type="entry name" value="oligo_HPY"/>
    <property type="match status" value="1"/>
</dbReference>
<keyword evidence="7" id="KW-0472">Membrane</keyword>
<evidence type="ECO:0000256" key="5">
    <source>
        <dbReference type="ARBA" id="ARBA00022741"/>
    </source>
</evidence>
<name>A0ABP7BM69_9MICO</name>
<protein>
    <submittedName>
        <fullName evidence="9">ABC transporter ATP-binding protein</fullName>
    </submittedName>
</protein>
<dbReference type="Gene3D" id="3.40.50.300">
    <property type="entry name" value="P-loop containing nucleotide triphosphate hydrolases"/>
    <property type="match status" value="2"/>
</dbReference>
<evidence type="ECO:0000313" key="9">
    <source>
        <dbReference type="EMBL" id="GAA3663254.1"/>
    </source>
</evidence>
<keyword evidence="5" id="KW-0547">Nucleotide-binding</keyword>
<keyword evidence="4" id="KW-1003">Cell membrane</keyword>
<dbReference type="InterPro" id="IPR027417">
    <property type="entry name" value="P-loop_NTPase"/>
</dbReference>
<dbReference type="PANTHER" id="PTHR43297:SF2">
    <property type="entry name" value="DIPEPTIDE TRANSPORT ATP-BINDING PROTEIN DPPD"/>
    <property type="match status" value="1"/>
</dbReference>
<evidence type="ECO:0000256" key="3">
    <source>
        <dbReference type="ARBA" id="ARBA00022448"/>
    </source>
</evidence>
<dbReference type="InterPro" id="IPR003439">
    <property type="entry name" value="ABC_transporter-like_ATP-bd"/>
</dbReference>
<dbReference type="NCBIfam" id="NF008453">
    <property type="entry name" value="PRK11308.1"/>
    <property type="match status" value="2"/>
</dbReference>
<accession>A0ABP7BM69</accession>
<dbReference type="Pfam" id="PF00005">
    <property type="entry name" value="ABC_tran"/>
    <property type="match status" value="2"/>
</dbReference>
<dbReference type="InterPro" id="IPR003593">
    <property type="entry name" value="AAA+_ATPase"/>
</dbReference>
<evidence type="ECO:0000256" key="6">
    <source>
        <dbReference type="ARBA" id="ARBA00022840"/>
    </source>
</evidence>
<feature type="domain" description="ABC transporter" evidence="8">
    <location>
        <begin position="22"/>
        <end position="275"/>
    </location>
</feature>
<gene>
    <name evidence="9" type="ORF">GCM10022202_26200</name>
</gene>
<dbReference type="CDD" id="cd03257">
    <property type="entry name" value="ABC_NikE_OppD_transporters"/>
    <property type="match status" value="2"/>
</dbReference>
<dbReference type="PROSITE" id="PS50893">
    <property type="entry name" value="ABC_TRANSPORTER_2"/>
    <property type="match status" value="2"/>
</dbReference>
<comment type="similarity">
    <text evidence="2">Belongs to the ABC transporter superfamily.</text>
</comment>
<feature type="domain" description="ABC transporter" evidence="8">
    <location>
        <begin position="313"/>
        <end position="558"/>
    </location>
</feature>
<evidence type="ECO:0000313" key="10">
    <source>
        <dbReference type="Proteomes" id="UP001410795"/>
    </source>
</evidence>
<evidence type="ECO:0000256" key="7">
    <source>
        <dbReference type="ARBA" id="ARBA00023136"/>
    </source>
</evidence>
<dbReference type="Proteomes" id="UP001410795">
    <property type="component" value="Unassembled WGS sequence"/>
</dbReference>
<proteinExistence type="inferred from homology"/>
<dbReference type="EMBL" id="BAAAYV010000012">
    <property type="protein sequence ID" value="GAA3663254.1"/>
    <property type="molecule type" value="Genomic_DNA"/>
</dbReference>
<dbReference type="PANTHER" id="PTHR43297">
    <property type="entry name" value="OLIGOPEPTIDE TRANSPORT ATP-BINDING PROTEIN APPD"/>
    <property type="match status" value="1"/>
</dbReference>
<keyword evidence="3" id="KW-0813">Transport</keyword>
<evidence type="ECO:0000256" key="2">
    <source>
        <dbReference type="ARBA" id="ARBA00005417"/>
    </source>
</evidence>
<comment type="subcellular location">
    <subcellularLocation>
        <location evidence="1">Cell membrane</location>
        <topology evidence="1">Peripheral membrane protein</topology>
    </subcellularLocation>
</comment>
<reference evidence="10" key="1">
    <citation type="journal article" date="2019" name="Int. J. Syst. Evol. Microbiol.">
        <title>The Global Catalogue of Microorganisms (GCM) 10K type strain sequencing project: providing services to taxonomists for standard genome sequencing and annotation.</title>
        <authorList>
            <consortium name="The Broad Institute Genomics Platform"/>
            <consortium name="The Broad Institute Genome Sequencing Center for Infectious Disease"/>
            <person name="Wu L."/>
            <person name="Ma J."/>
        </authorList>
    </citation>
    <scope>NUCLEOTIDE SEQUENCE [LARGE SCALE GENOMIC DNA]</scope>
    <source>
        <strain evidence="10">JCM 16546</strain>
    </source>
</reference>
<evidence type="ECO:0000259" key="8">
    <source>
        <dbReference type="PROSITE" id="PS50893"/>
    </source>
</evidence>
<dbReference type="InterPro" id="IPR017871">
    <property type="entry name" value="ABC_transporter-like_CS"/>
</dbReference>